<evidence type="ECO:0000313" key="5">
    <source>
        <dbReference type="Proteomes" id="UP000267029"/>
    </source>
</evidence>
<reference evidence="6" key="1">
    <citation type="submission" date="2017-02" db="UniProtKB">
        <authorList>
            <consortium name="WormBaseParasite"/>
        </authorList>
    </citation>
    <scope>IDENTIFICATION</scope>
</reference>
<dbReference type="WBParaSite" id="MCOS_0000859901-mRNA-1">
    <property type="protein sequence ID" value="MCOS_0000859901-mRNA-1"/>
    <property type="gene ID" value="MCOS_0000859901"/>
</dbReference>
<keyword evidence="1" id="KW-0694">RNA-binding</keyword>
<accession>A0A0R3ULN7</accession>
<dbReference type="InterPro" id="IPR050907">
    <property type="entry name" value="SRSF"/>
</dbReference>
<evidence type="ECO:0000313" key="6">
    <source>
        <dbReference type="WBParaSite" id="MCOS_0000859901-mRNA-1"/>
    </source>
</evidence>
<dbReference type="SMART" id="SM00360">
    <property type="entry name" value="RRM"/>
    <property type="match status" value="1"/>
</dbReference>
<feature type="region of interest" description="Disordered" evidence="2">
    <location>
        <begin position="279"/>
        <end position="309"/>
    </location>
</feature>
<dbReference type="AlphaFoldDB" id="A0A0R3ULN7"/>
<proteinExistence type="predicted"/>
<dbReference type="InterPro" id="IPR035979">
    <property type="entry name" value="RBD_domain_sf"/>
</dbReference>
<feature type="region of interest" description="Disordered" evidence="2">
    <location>
        <begin position="164"/>
        <end position="212"/>
    </location>
</feature>
<evidence type="ECO:0000313" key="4">
    <source>
        <dbReference type="EMBL" id="VDD82597.1"/>
    </source>
</evidence>
<evidence type="ECO:0000259" key="3">
    <source>
        <dbReference type="PROSITE" id="PS50102"/>
    </source>
</evidence>
<dbReference type="EMBL" id="UXSR01005537">
    <property type="protein sequence ID" value="VDD82597.1"/>
    <property type="molecule type" value="Genomic_DNA"/>
</dbReference>
<dbReference type="InterPro" id="IPR000504">
    <property type="entry name" value="RRM_dom"/>
</dbReference>
<dbReference type="Pfam" id="PF00076">
    <property type="entry name" value="RRM_1"/>
    <property type="match status" value="1"/>
</dbReference>
<dbReference type="InterPro" id="IPR012677">
    <property type="entry name" value="Nucleotide-bd_a/b_plait_sf"/>
</dbReference>
<dbReference type="GO" id="GO:0003723">
    <property type="term" value="F:RNA binding"/>
    <property type="evidence" value="ECO:0007669"/>
    <property type="project" value="UniProtKB-UniRule"/>
</dbReference>
<evidence type="ECO:0000256" key="1">
    <source>
        <dbReference type="PROSITE-ProRule" id="PRU00176"/>
    </source>
</evidence>
<sequence>MDEGVCETEVVDPRRVWLANLPPRSTEFAVLQLIRQYGKLVDFNFPVHRAAGPLQGSTLGYCFVTFSTEEEARRALDDLNGRMFCGAVLSAQRARPTRDEVAQWTEARKAAQRQRIEADTRRREEELARRLNSASPSTFVTFGEAEITCLLFFFSCSSSRPPAISGRKVEAPSATHKPTLPDLYGKLGQISAPSTKSTSQPPPPNLLHDPRNTLSTNLGITKSFFECALAMSRAQSMQALRRIEAALRSSDEIALQPAILRCEKAGRRRQPHPAVAALLAGSKKPHASTAWTSGRKRTGAGLRNNPYSR</sequence>
<name>A0A0R3ULN7_MESCO</name>
<keyword evidence="5" id="KW-1185">Reference proteome</keyword>
<dbReference type="PROSITE" id="PS50102">
    <property type="entry name" value="RRM"/>
    <property type="match status" value="1"/>
</dbReference>
<protein>
    <submittedName>
        <fullName evidence="6">RRM domain-containing protein</fullName>
    </submittedName>
</protein>
<dbReference type="PANTHER" id="PTHR23147">
    <property type="entry name" value="SERINE/ARGININE RICH SPLICING FACTOR"/>
    <property type="match status" value="1"/>
</dbReference>
<dbReference type="Gene3D" id="3.30.70.330">
    <property type="match status" value="1"/>
</dbReference>
<feature type="domain" description="RRM" evidence="3">
    <location>
        <begin position="14"/>
        <end position="96"/>
    </location>
</feature>
<dbReference type="SUPFAM" id="SSF54928">
    <property type="entry name" value="RNA-binding domain, RBD"/>
    <property type="match status" value="1"/>
</dbReference>
<gene>
    <name evidence="4" type="ORF">MCOS_LOCUS8600</name>
</gene>
<dbReference type="STRING" id="53468.A0A0R3ULN7"/>
<organism evidence="6">
    <name type="scientific">Mesocestoides corti</name>
    <name type="common">Flatworm</name>
    <dbReference type="NCBI Taxonomy" id="53468"/>
    <lineage>
        <taxon>Eukaryota</taxon>
        <taxon>Metazoa</taxon>
        <taxon>Spiralia</taxon>
        <taxon>Lophotrochozoa</taxon>
        <taxon>Platyhelminthes</taxon>
        <taxon>Cestoda</taxon>
        <taxon>Eucestoda</taxon>
        <taxon>Cyclophyllidea</taxon>
        <taxon>Mesocestoididae</taxon>
        <taxon>Mesocestoides</taxon>
    </lineage>
</organism>
<evidence type="ECO:0000256" key="2">
    <source>
        <dbReference type="SAM" id="MobiDB-lite"/>
    </source>
</evidence>
<reference evidence="4 5" key="2">
    <citation type="submission" date="2018-10" db="EMBL/GenBank/DDBJ databases">
        <authorList>
            <consortium name="Pathogen Informatics"/>
        </authorList>
    </citation>
    <scope>NUCLEOTIDE SEQUENCE [LARGE SCALE GENOMIC DNA]</scope>
</reference>
<dbReference type="Proteomes" id="UP000267029">
    <property type="component" value="Unassembled WGS sequence"/>
</dbReference>
<dbReference type="OrthoDB" id="6730379at2759"/>